<comment type="similarity">
    <text evidence="1">Belongs to the BtpA family.</text>
</comment>
<dbReference type="InterPro" id="IPR011060">
    <property type="entry name" value="RibuloseP-bd_barrel"/>
</dbReference>
<dbReference type="EMBL" id="JAOTIF010000016">
    <property type="protein sequence ID" value="MCU7551007.1"/>
    <property type="molecule type" value="Genomic_DNA"/>
</dbReference>
<organism evidence="2 3">
    <name type="scientific">Paraflavisolibacter caeni</name>
    <dbReference type="NCBI Taxonomy" id="2982496"/>
    <lineage>
        <taxon>Bacteria</taxon>
        <taxon>Pseudomonadati</taxon>
        <taxon>Bacteroidota</taxon>
        <taxon>Chitinophagia</taxon>
        <taxon>Chitinophagales</taxon>
        <taxon>Chitinophagaceae</taxon>
        <taxon>Paraflavisolibacter</taxon>
    </lineage>
</organism>
<reference evidence="2" key="1">
    <citation type="submission" date="2022-09" db="EMBL/GenBank/DDBJ databases">
        <authorList>
            <person name="Yuan C."/>
            <person name="Ke Z."/>
        </authorList>
    </citation>
    <scope>NUCLEOTIDE SEQUENCE</scope>
    <source>
        <strain evidence="2">LB-8</strain>
    </source>
</reference>
<dbReference type="Proteomes" id="UP001155483">
    <property type="component" value="Unassembled WGS sequence"/>
</dbReference>
<evidence type="ECO:0000313" key="2">
    <source>
        <dbReference type="EMBL" id="MCU7551007.1"/>
    </source>
</evidence>
<dbReference type="InterPro" id="IPR005137">
    <property type="entry name" value="BtpA"/>
</dbReference>
<dbReference type="SUPFAM" id="SSF51366">
    <property type="entry name" value="Ribulose-phoshate binding barrel"/>
    <property type="match status" value="1"/>
</dbReference>
<dbReference type="Pfam" id="PF03437">
    <property type="entry name" value="BtpA"/>
    <property type="match status" value="1"/>
</dbReference>
<evidence type="ECO:0000313" key="3">
    <source>
        <dbReference type="Proteomes" id="UP001155483"/>
    </source>
</evidence>
<proteinExistence type="inferred from homology"/>
<gene>
    <name evidence="2" type="ORF">OCK74_17950</name>
</gene>
<keyword evidence="3" id="KW-1185">Reference proteome</keyword>
<name>A0A9X2XYB8_9BACT</name>
<dbReference type="PANTHER" id="PTHR21381:SF3">
    <property type="entry name" value="SGC REGION PROTEIN SGCQ-RELATED"/>
    <property type="match status" value="1"/>
</dbReference>
<dbReference type="NCBIfam" id="TIGR00259">
    <property type="entry name" value="thylakoid_BtpA"/>
    <property type="match status" value="1"/>
</dbReference>
<dbReference type="PIRSF" id="PIRSF005956">
    <property type="entry name" value="BtpA"/>
    <property type="match status" value="1"/>
</dbReference>
<evidence type="ECO:0000256" key="1">
    <source>
        <dbReference type="ARBA" id="ARBA00006007"/>
    </source>
</evidence>
<reference evidence="2" key="2">
    <citation type="submission" date="2023-04" db="EMBL/GenBank/DDBJ databases">
        <title>Paracnuella aquatica gen. nov., sp. nov., a member of the family Chitinophagaceae isolated from a hot spring.</title>
        <authorList>
            <person name="Wang C."/>
        </authorList>
    </citation>
    <scope>NUCLEOTIDE SEQUENCE</scope>
    <source>
        <strain evidence="2">LB-8</strain>
    </source>
</reference>
<dbReference type="AlphaFoldDB" id="A0A9X2XYB8"/>
<sequence>MKSARVLPNKFLAAMIAVLPLPGSPLYDGDDKRIIDQALSDLDIYKKAGVDSVLLENDHDLPYIQPPLDEKAIALMTEISKEARKRFNGPIGIQMLEAANITSLEIAAEADLDYIRVEAFVFAHVGGSGIINGSAGKILRRRKELKAEHIKVFADVKKKHGSHSLTIDLDIKDEIMQAEFFLVDGVIVTSQFTGLNPDKNDLIKAKNVTKLPVLIGSGMNVNNISEYLPLADGFIVGSYFRKDGKFLEKLEPERLNRFMDLFILTRKNILHSSV</sequence>
<dbReference type="CDD" id="cd04722">
    <property type="entry name" value="TIM_phosphate_binding"/>
    <property type="match status" value="1"/>
</dbReference>
<dbReference type="RefSeq" id="WP_279298446.1">
    <property type="nucleotide sequence ID" value="NZ_JAOTIF010000016.1"/>
</dbReference>
<dbReference type="PANTHER" id="PTHR21381">
    <property type="entry name" value="ZGC:162297"/>
    <property type="match status" value="1"/>
</dbReference>
<accession>A0A9X2XYB8</accession>
<comment type="caution">
    <text evidence="2">The sequence shown here is derived from an EMBL/GenBank/DDBJ whole genome shotgun (WGS) entry which is preliminary data.</text>
</comment>
<protein>
    <submittedName>
        <fullName evidence="2">BtpA/SgcQ family protein</fullName>
    </submittedName>
</protein>